<dbReference type="Proteomes" id="UP000198341">
    <property type="component" value="Chromosome 7"/>
</dbReference>
<keyword evidence="8" id="KW-1185">Reference proteome</keyword>
<dbReference type="EMBL" id="FO082272">
    <property type="protein sequence ID" value="CCO66291.1"/>
    <property type="molecule type" value="Genomic_DNA"/>
</dbReference>
<proteinExistence type="predicted"/>
<dbReference type="PANTHER" id="PTHR31394:SF1">
    <property type="entry name" value="TRANSMEMBRANE PROTEIN 199"/>
    <property type="match status" value="1"/>
</dbReference>
<organism evidence="7 8">
    <name type="scientific">Bathycoccus prasinos</name>
    <dbReference type="NCBI Taxonomy" id="41875"/>
    <lineage>
        <taxon>Eukaryota</taxon>
        <taxon>Viridiplantae</taxon>
        <taxon>Chlorophyta</taxon>
        <taxon>Mamiellophyceae</taxon>
        <taxon>Mamiellales</taxon>
        <taxon>Bathycoccaceae</taxon>
        <taxon>Bathycoccus</taxon>
    </lineage>
</organism>
<dbReference type="AlphaFoldDB" id="K8FEI4"/>
<comment type="subcellular location">
    <subcellularLocation>
        <location evidence="1">Endoplasmic reticulum membrane</location>
        <topology evidence="1">Multi-pass membrane protein</topology>
    </subcellularLocation>
</comment>
<keyword evidence="3" id="KW-0256">Endoplasmic reticulum</keyword>
<keyword evidence="2 6" id="KW-0812">Transmembrane</keyword>
<feature type="transmembrane region" description="Helical" evidence="6">
    <location>
        <begin position="193"/>
        <end position="216"/>
    </location>
</feature>
<keyword evidence="4 6" id="KW-1133">Transmembrane helix</keyword>
<dbReference type="PANTHER" id="PTHR31394">
    <property type="entry name" value="TRANSMEMBRANE PROTEIN 199"/>
    <property type="match status" value="1"/>
</dbReference>
<evidence type="ECO:0000256" key="6">
    <source>
        <dbReference type="SAM" id="Phobius"/>
    </source>
</evidence>
<dbReference type="InterPro" id="IPR021013">
    <property type="entry name" value="ATPase_Vma12"/>
</dbReference>
<dbReference type="eggNOG" id="ENOG502RAZM">
    <property type="taxonomic scope" value="Eukaryota"/>
</dbReference>
<dbReference type="GO" id="GO:0070072">
    <property type="term" value="P:vacuolar proton-transporting V-type ATPase complex assembly"/>
    <property type="evidence" value="ECO:0007669"/>
    <property type="project" value="InterPro"/>
</dbReference>
<dbReference type="RefSeq" id="XP_007512203.1">
    <property type="nucleotide sequence ID" value="XM_007512141.1"/>
</dbReference>
<evidence type="ECO:0000256" key="4">
    <source>
        <dbReference type="ARBA" id="ARBA00022989"/>
    </source>
</evidence>
<evidence type="ECO:0000256" key="1">
    <source>
        <dbReference type="ARBA" id="ARBA00004477"/>
    </source>
</evidence>
<gene>
    <name evidence="7" type="ORF">Bathy07g00100</name>
</gene>
<evidence type="ECO:0000313" key="7">
    <source>
        <dbReference type="EMBL" id="CCO66291.1"/>
    </source>
</evidence>
<evidence type="ECO:0000256" key="5">
    <source>
        <dbReference type="ARBA" id="ARBA00023136"/>
    </source>
</evidence>
<evidence type="ECO:0000313" key="8">
    <source>
        <dbReference type="Proteomes" id="UP000198341"/>
    </source>
</evidence>
<name>K8FEI4_9CHLO</name>
<feature type="transmembrane region" description="Helical" evidence="6">
    <location>
        <begin position="161"/>
        <end position="181"/>
    </location>
</feature>
<sequence>MDGFRTTERLQRAMHLVASSSDDCYDSSTDKEEEKEKQRQVLEVVEKCKLYEHATVIPYEFIKALSSLCVQIAAKRESKGGKEEYMIHNLLRGSEVIFKAPKKRAPKTPEFARKLDRIRERLEEEKYEAMVADVTKATGISEKSARERRTSSIGYLIRNDLGMAVHVMTLMAACFVGGFIAGAHVFPEFGWEIHFVCGTVGAICCLFMEAALFIMVE</sequence>
<evidence type="ECO:0000256" key="3">
    <source>
        <dbReference type="ARBA" id="ARBA00022824"/>
    </source>
</evidence>
<dbReference type="OrthoDB" id="510752at2759"/>
<dbReference type="GeneID" id="19014500"/>
<evidence type="ECO:0000256" key="2">
    <source>
        <dbReference type="ARBA" id="ARBA00022692"/>
    </source>
</evidence>
<dbReference type="Pfam" id="PF11712">
    <property type="entry name" value="Vma12"/>
    <property type="match status" value="1"/>
</dbReference>
<accession>K8FEI4</accession>
<reference evidence="7 8" key="1">
    <citation type="submission" date="2011-10" db="EMBL/GenBank/DDBJ databases">
        <authorList>
            <person name="Genoscope - CEA"/>
        </authorList>
    </citation>
    <scope>NUCLEOTIDE SEQUENCE [LARGE SCALE GENOMIC DNA]</scope>
    <source>
        <strain evidence="7 8">RCC 1105</strain>
    </source>
</reference>
<dbReference type="KEGG" id="bpg:Bathy07g00100"/>
<protein>
    <submittedName>
        <fullName evidence="7">Uncharacterized protein</fullName>
    </submittedName>
</protein>
<keyword evidence="5 6" id="KW-0472">Membrane</keyword>
<dbReference type="GO" id="GO:0005789">
    <property type="term" value="C:endoplasmic reticulum membrane"/>
    <property type="evidence" value="ECO:0007669"/>
    <property type="project" value="UniProtKB-SubCell"/>
</dbReference>